<evidence type="ECO:0000256" key="5">
    <source>
        <dbReference type="ARBA" id="ARBA00023277"/>
    </source>
</evidence>
<keyword evidence="3" id="KW-0378">Hydrolase</keyword>
<dbReference type="InterPro" id="IPR006879">
    <property type="entry name" value="YdjC-like"/>
</dbReference>
<keyword evidence="7" id="KW-1185">Reference proteome</keyword>
<evidence type="ECO:0000256" key="4">
    <source>
        <dbReference type="ARBA" id="ARBA00022842"/>
    </source>
</evidence>
<gene>
    <name evidence="6" type="ORF">AUC43_17850</name>
</gene>
<evidence type="ECO:0000256" key="3">
    <source>
        <dbReference type="ARBA" id="ARBA00022801"/>
    </source>
</evidence>
<protein>
    <recommendedName>
        <fullName evidence="8">ChbG/HpnK family deacetylase</fullName>
    </recommendedName>
</protein>
<dbReference type="Proteomes" id="UP000059542">
    <property type="component" value="Chromosome"/>
</dbReference>
<dbReference type="RefSeq" id="WP_068196846.1">
    <property type="nucleotide sequence ID" value="NZ_CP013909.1"/>
</dbReference>
<accession>A0A0U4BSZ8</accession>
<dbReference type="SUPFAM" id="SSF88713">
    <property type="entry name" value="Glycoside hydrolase/deacetylase"/>
    <property type="match status" value="1"/>
</dbReference>
<proteinExistence type="predicted"/>
<sequence>MALRLIINADDFGWDAPATAAILDLAAQDCLSSTTVMANLASETDLAALRRFAGRVSVGYHLNLILGPPVAPAAAVPSLLGPDGHFWPAQRLWLRYLAGQVRPAELAVELTAQIERLRAHGLSPSHADSHRHLHLYPRLGPTLTRILGQLGVRRLRRWTPQPSYGQRGRILNVFGRISSGGLRGFATPNALAADFSAAQTATLPLFAQGLARARRHGPTVEFMTHPGLSDRPGSYLARRTEYEFWRGSTWRDHLVDLGGSLIRYDEI</sequence>
<dbReference type="EMBL" id="CP013909">
    <property type="protein sequence ID" value="ALW86778.1"/>
    <property type="molecule type" value="Genomic_DNA"/>
</dbReference>
<evidence type="ECO:0000256" key="2">
    <source>
        <dbReference type="ARBA" id="ARBA00022723"/>
    </source>
</evidence>
<evidence type="ECO:0000313" key="7">
    <source>
        <dbReference type="Proteomes" id="UP000059542"/>
    </source>
</evidence>
<name>A0A0U4BSZ8_9BACT</name>
<dbReference type="AlphaFoldDB" id="A0A0U4BSZ8"/>
<comment type="cofactor">
    <cofactor evidence="1">
        <name>Mg(2+)</name>
        <dbReference type="ChEBI" id="CHEBI:18420"/>
    </cofactor>
</comment>
<evidence type="ECO:0000313" key="6">
    <source>
        <dbReference type="EMBL" id="ALW86778.1"/>
    </source>
</evidence>
<dbReference type="InterPro" id="IPR011330">
    <property type="entry name" value="Glyco_hydro/deAcase_b/a-brl"/>
</dbReference>
<dbReference type="PANTHER" id="PTHR31609:SF1">
    <property type="entry name" value="CARBOHYDRATE DEACETYLASE"/>
    <property type="match status" value="1"/>
</dbReference>
<dbReference type="GO" id="GO:0005975">
    <property type="term" value="P:carbohydrate metabolic process"/>
    <property type="evidence" value="ECO:0007669"/>
    <property type="project" value="InterPro"/>
</dbReference>
<dbReference type="GO" id="GO:0016787">
    <property type="term" value="F:hydrolase activity"/>
    <property type="evidence" value="ECO:0007669"/>
    <property type="project" value="UniProtKB-KW"/>
</dbReference>
<dbReference type="KEGG" id="hyg:AUC43_17850"/>
<organism evidence="6 7">
    <name type="scientific">Hymenobacter sedentarius</name>
    <dbReference type="NCBI Taxonomy" id="1411621"/>
    <lineage>
        <taxon>Bacteria</taxon>
        <taxon>Pseudomonadati</taxon>
        <taxon>Bacteroidota</taxon>
        <taxon>Cytophagia</taxon>
        <taxon>Cytophagales</taxon>
        <taxon>Hymenobacteraceae</taxon>
        <taxon>Hymenobacter</taxon>
    </lineage>
</organism>
<dbReference type="GO" id="GO:0019213">
    <property type="term" value="F:deacetylase activity"/>
    <property type="evidence" value="ECO:0007669"/>
    <property type="project" value="TreeGrafter"/>
</dbReference>
<evidence type="ECO:0000256" key="1">
    <source>
        <dbReference type="ARBA" id="ARBA00001946"/>
    </source>
</evidence>
<dbReference type="Gene3D" id="3.20.20.370">
    <property type="entry name" value="Glycoside hydrolase/deacetylase"/>
    <property type="match status" value="1"/>
</dbReference>
<dbReference type="Pfam" id="PF04794">
    <property type="entry name" value="YdjC"/>
    <property type="match status" value="1"/>
</dbReference>
<dbReference type="PANTHER" id="PTHR31609">
    <property type="entry name" value="YDJC DEACETYLASE FAMILY MEMBER"/>
    <property type="match status" value="1"/>
</dbReference>
<evidence type="ECO:0008006" key="8">
    <source>
        <dbReference type="Google" id="ProtNLM"/>
    </source>
</evidence>
<reference evidence="6 7" key="1">
    <citation type="submission" date="2015-12" db="EMBL/GenBank/DDBJ databases">
        <authorList>
            <person name="Shamseldin A."/>
            <person name="Moawad H."/>
            <person name="Abd El-Rahim W.M."/>
            <person name="Sadowsky M.J."/>
        </authorList>
    </citation>
    <scope>NUCLEOTIDE SEQUENCE [LARGE SCALE GENOMIC DNA]</scope>
    <source>
        <strain evidence="6 7">DG5B</strain>
    </source>
</reference>
<keyword evidence="4" id="KW-0460">Magnesium</keyword>
<dbReference type="GO" id="GO:0046872">
    <property type="term" value="F:metal ion binding"/>
    <property type="evidence" value="ECO:0007669"/>
    <property type="project" value="UniProtKB-KW"/>
</dbReference>
<keyword evidence="5" id="KW-0119">Carbohydrate metabolism</keyword>
<keyword evidence="2" id="KW-0479">Metal-binding</keyword>
<dbReference type="OrthoDB" id="9774177at2"/>